<evidence type="ECO:0000313" key="4">
    <source>
        <dbReference type="EMBL" id="QJH96062.1"/>
    </source>
</evidence>
<accession>A0A6H1ZE73</accession>
<dbReference type="EMBL" id="MT144638">
    <property type="protein sequence ID" value="QJH96062.1"/>
    <property type="molecule type" value="Genomic_DNA"/>
</dbReference>
<feature type="transmembrane region" description="Helical" evidence="2">
    <location>
        <begin position="20"/>
        <end position="41"/>
    </location>
</feature>
<gene>
    <name evidence="3" type="ORF">TM448A00285_0032</name>
    <name evidence="4" type="ORF">TM448B00616_0024</name>
</gene>
<dbReference type="AlphaFoldDB" id="A0A6H1ZE73"/>
<evidence type="ECO:0000256" key="2">
    <source>
        <dbReference type="SAM" id="Phobius"/>
    </source>
</evidence>
<proteinExistence type="predicted"/>
<keyword evidence="2" id="KW-0472">Membrane</keyword>
<feature type="region of interest" description="Disordered" evidence="1">
    <location>
        <begin position="63"/>
        <end position="85"/>
    </location>
</feature>
<sequence>MKTLLDKIVNFWKTGKNGKVIIIIVAILLLTCLCCTATIAWGNALPNPTPTLTATVTFTPTATSTMTASSTPTSTSTRTPTSTPIPPATQTALAAALTQTKIAFNATATRQTYLSQCTATALAISAHATEIAQYKDIYWKELVSYAEQHVGEKVKIRIRIFNIVSQRELQGYFAGTYEAVYVVMNASFSGLYEDNSITVYGIVKGNYCFNNALGAQVCQPMLSEAFYEK</sequence>
<name>A0A6H1ZE73_9ZZZZ</name>
<keyword evidence="2" id="KW-1133">Transmembrane helix</keyword>
<protein>
    <submittedName>
        <fullName evidence="3">Uncharacterized protein</fullName>
    </submittedName>
</protein>
<reference evidence="3" key="1">
    <citation type="submission" date="2020-03" db="EMBL/GenBank/DDBJ databases">
        <title>The deep terrestrial virosphere.</title>
        <authorList>
            <person name="Holmfeldt K."/>
            <person name="Nilsson E."/>
            <person name="Simone D."/>
            <person name="Lopez-Fernandez M."/>
            <person name="Wu X."/>
            <person name="de Brujin I."/>
            <person name="Lundin D."/>
            <person name="Andersson A."/>
            <person name="Bertilsson S."/>
            <person name="Dopson M."/>
        </authorList>
    </citation>
    <scope>NUCLEOTIDE SEQUENCE</scope>
    <source>
        <strain evidence="3">TM448A00285</strain>
        <strain evidence="4">TM448B00616</strain>
    </source>
</reference>
<evidence type="ECO:0000256" key="1">
    <source>
        <dbReference type="SAM" id="MobiDB-lite"/>
    </source>
</evidence>
<evidence type="ECO:0000313" key="3">
    <source>
        <dbReference type="EMBL" id="QJA45854.1"/>
    </source>
</evidence>
<keyword evidence="2" id="KW-0812">Transmembrane</keyword>
<dbReference type="EMBL" id="MT143998">
    <property type="protein sequence ID" value="QJA45854.1"/>
    <property type="molecule type" value="Genomic_DNA"/>
</dbReference>
<organism evidence="3">
    <name type="scientific">viral metagenome</name>
    <dbReference type="NCBI Taxonomy" id="1070528"/>
    <lineage>
        <taxon>unclassified sequences</taxon>
        <taxon>metagenomes</taxon>
        <taxon>organismal metagenomes</taxon>
    </lineage>
</organism>